<dbReference type="SUPFAM" id="SSF161098">
    <property type="entry name" value="MetI-like"/>
    <property type="match status" value="1"/>
</dbReference>
<keyword evidence="6 7" id="KW-0472">Membrane</keyword>
<feature type="region of interest" description="Disordered" evidence="8">
    <location>
        <begin position="250"/>
        <end position="273"/>
    </location>
</feature>
<dbReference type="PROSITE" id="PS50928">
    <property type="entry name" value="ABC_TM1"/>
    <property type="match status" value="1"/>
</dbReference>
<dbReference type="Gene3D" id="1.10.3720.10">
    <property type="entry name" value="MetI-like"/>
    <property type="match status" value="1"/>
</dbReference>
<accession>F1YYZ6</accession>
<evidence type="ECO:0000256" key="8">
    <source>
        <dbReference type="SAM" id="MobiDB-lite"/>
    </source>
</evidence>
<dbReference type="CDD" id="cd06261">
    <property type="entry name" value="TM_PBP2"/>
    <property type="match status" value="1"/>
</dbReference>
<evidence type="ECO:0000256" key="2">
    <source>
        <dbReference type="ARBA" id="ARBA00022448"/>
    </source>
</evidence>
<evidence type="ECO:0000256" key="3">
    <source>
        <dbReference type="ARBA" id="ARBA00022475"/>
    </source>
</evidence>
<dbReference type="PANTHER" id="PTHR30465:SF0">
    <property type="entry name" value="OLIGOPEPTIDE TRANSPORT SYSTEM PERMEASE PROTEIN APPB"/>
    <property type="match status" value="1"/>
</dbReference>
<comment type="caution">
    <text evidence="10">The sequence shown here is derived from an EMBL/GenBank/DDBJ whole genome shotgun (WGS) entry which is preliminary data.</text>
</comment>
<feature type="domain" description="ABC transmembrane type-1" evidence="9">
    <location>
        <begin position="285"/>
        <end position="488"/>
    </location>
</feature>
<dbReference type="PANTHER" id="PTHR30465">
    <property type="entry name" value="INNER MEMBRANE ABC TRANSPORTER"/>
    <property type="match status" value="1"/>
</dbReference>
<reference evidence="10 11" key="1">
    <citation type="submission" date="2011-02" db="EMBL/GenBank/DDBJ databases">
        <authorList>
            <person name="Stanhope M.J."/>
            <person name="Durkin A.S."/>
            <person name="Hostetler J."/>
            <person name="Kim M."/>
            <person name="Radune D."/>
            <person name="Singh I."/>
            <person name="Town C.D."/>
        </authorList>
    </citation>
    <scope>NUCLEOTIDE SEQUENCE [LARGE SCALE GENOMIC DNA]</scope>
    <source>
        <strain evidence="10 11">NCFD 2020</strain>
    </source>
</reference>
<gene>
    <name evidence="10" type="ORF">SPB_1597</name>
</gene>
<evidence type="ECO:0000256" key="4">
    <source>
        <dbReference type="ARBA" id="ARBA00022692"/>
    </source>
</evidence>
<evidence type="ECO:0000313" key="10">
    <source>
        <dbReference type="EMBL" id="EGE55043.1"/>
    </source>
</evidence>
<feature type="compositionally biased region" description="Basic and acidic residues" evidence="8">
    <location>
        <begin position="254"/>
        <end position="264"/>
    </location>
</feature>
<dbReference type="eggNOG" id="COG0601">
    <property type="taxonomic scope" value="Bacteria"/>
</dbReference>
<protein>
    <submittedName>
        <fullName evidence="10">ABC transporter, permease protein</fullName>
    </submittedName>
</protein>
<evidence type="ECO:0000259" key="9">
    <source>
        <dbReference type="PROSITE" id="PS50928"/>
    </source>
</evidence>
<name>F1YYZ6_9STRE</name>
<dbReference type="InterPro" id="IPR035906">
    <property type="entry name" value="MetI-like_sf"/>
</dbReference>
<feature type="transmembrane region" description="Helical" evidence="7">
    <location>
        <begin position="12"/>
        <end position="35"/>
    </location>
</feature>
<feature type="transmembrane region" description="Helical" evidence="7">
    <location>
        <begin position="291"/>
        <end position="313"/>
    </location>
</feature>
<keyword evidence="2 7" id="KW-0813">Transport</keyword>
<evidence type="ECO:0000256" key="7">
    <source>
        <dbReference type="RuleBase" id="RU363032"/>
    </source>
</evidence>
<feature type="transmembrane region" description="Helical" evidence="7">
    <location>
        <begin position="325"/>
        <end position="345"/>
    </location>
</feature>
<feature type="transmembrane region" description="Helical" evidence="7">
    <location>
        <begin position="427"/>
        <end position="447"/>
    </location>
</feature>
<evidence type="ECO:0000256" key="5">
    <source>
        <dbReference type="ARBA" id="ARBA00022989"/>
    </source>
</evidence>
<dbReference type="HOGENOM" id="CLU_041794_0_0_9"/>
<comment type="subcellular location">
    <subcellularLocation>
        <location evidence="1 7">Cell membrane</location>
        <topology evidence="1 7">Multi-pass membrane protein</topology>
    </subcellularLocation>
</comment>
<feature type="transmembrane region" description="Helical" evidence="7">
    <location>
        <begin position="365"/>
        <end position="384"/>
    </location>
</feature>
<dbReference type="GO" id="GO:0055085">
    <property type="term" value="P:transmembrane transport"/>
    <property type="evidence" value="ECO:0007669"/>
    <property type="project" value="InterPro"/>
</dbReference>
<comment type="similarity">
    <text evidence="7">Belongs to the binding-protein-dependent transport system permease family.</text>
</comment>
<dbReference type="EMBL" id="AEUT02000001">
    <property type="protein sequence ID" value="EGE55043.1"/>
    <property type="molecule type" value="Genomic_DNA"/>
</dbReference>
<feature type="transmembrane region" description="Helical" evidence="7">
    <location>
        <begin position="467"/>
        <end position="491"/>
    </location>
</feature>
<keyword evidence="5 7" id="KW-1133">Transmembrane helix</keyword>
<evidence type="ECO:0000256" key="6">
    <source>
        <dbReference type="ARBA" id="ARBA00023136"/>
    </source>
</evidence>
<evidence type="ECO:0000256" key="1">
    <source>
        <dbReference type="ARBA" id="ARBA00004651"/>
    </source>
</evidence>
<proteinExistence type="inferred from homology"/>
<keyword evidence="4 7" id="KW-0812">Transmembrane</keyword>
<dbReference type="InterPro" id="IPR000515">
    <property type="entry name" value="MetI-like"/>
</dbReference>
<sequence>MRIGMKKYIFERILRSLISILLVTTLTYVIVFTLVPTNLIFKQDPNYNKMVTTPDKKDNYRNTIFERMGYVNYYNSKELQSKAEKMDKTVTIEPTAKNKAVYKKFIKQQGKGWTLKEFEESKEFYAVRNIPIYERVWNFFSHILVIDHPWTIQDPKNPNLERYIRPEMDPAVGPALVGSGTKHKYLLFFDGNFPFIHQNFVSFDLGTSYPTYANIPVIQVITQGQGRSLSEQTKFPSGVTKFSPIDITSRTYKSPKDADARDRANFGPKDPYTATKNKHAEPSMIANSFKIGIIGVALSYIIGLPIGMLMAYYKDGIFDRFSTAATTFMLALPSIALIYIVRFLGSKIGLPDTFPLLGASDPRSYVLPALILGILGTPGTVVWFRRYIVDLQGSDFVRFARAKGLTEAEISKNHLFKQAMVPIVNGIPQAIVATIAGATLTETVFAFPGMGKMLIDAIKAANNSMVVGLVFIFAVLSILALLAGDILMTILDPRIKLSSKGGK</sequence>
<dbReference type="GO" id="GO:0005886">
    <property type="term" value="C:plasma membrane"/>
    <property type="evidence" value="ECO:0007669"/>
    <property type="project" value="UniProtKB-SubCell"/>
</dbReference>
<keyword evidence="3" id="KW-1003">Cell membrane</keyword>
<organism evidence="10 11">
    <name type="scientific">Streptococcus parauberis NCFD 2020</name>
    <dbReference type="NCBI Taxonomy" id="873447"/>
    <lineage>
        <taxon>Bacteria</taxon>
        <taxon>Bacillati</taxon>
        <taxon>Bacillota</taxon>
        <taxon>Bacilli</taxon>
        <taxon>Lactobacillales</taxon>
        <taxon>Streptococcaceae</taxon>
        <taxon>Streptococcus</taxon>
    </lineage>
</organism>
<evidence type="ECO:0000313" key="11">
    <source>
        <dbReference type="Proteomes" id="UP000003732"/>
    </source>
</evidence>
<dbReference type="AlphaFoldDB" id="F1YYZ6"/>
<dbReference type="Pfam" id="PF00528">
    <property type="entry name" value="BPD_transp_1"/>
    <property type="match status" value="1"/>
</dbReference>
<dbReference type="Proteomes" id="UP000003732">
    <property type="component" value="Unassembled WGS sequence"/>
</dbReference>